<gene>
    <name evidence="2" type="ORF">H7685_01410</name>
</gene>
<sequence>MLKNSENIKNKNVLLTSDESQPIKPENIMKFFNYAMVLFMMFLSFRDPMLSLYWIIGNSYTILQTLINKKIILKKCKN</sequence>
<name>A0A7S7FZN1_9MOLU</name>
<dbReference type="EMBL" id="CP060385">
    <property type="protein sequence ID" value="QOX89503.1"/>
    <property type="molecule type" value="Genomic_DNA"/>
</dbReference>
<reference evidence="2" key="1">
    <citation type="submission" date="2020-08" db="EMBL/GenBank/DDBJ databases">
        <title>Phytoplasma sp. strain PR08 associated with Phyllody Disease of Parthenium hysterophorus.</title>
        <authorList>
            <person name="Kirdat K."/>
            <person name="Tiwarekar B."/>
            <person name="Yadav A."/>
        </authorList>
    </citation>
    <scope>NUCLEOTIDE SEQUENCE [LARGE SCALE GENOMIC DNA]</scope>
    <source>
        <strain evidence="2">PR08</strain>
    </source>
</reference>
<dbReference type="AlphaFoldDB" id="A0A7S7FZN1"/>
<evidence type="ECO:0000256" key="1">
    <source>
        <dbReference type="SAM" id="Phobius"/>
    </source>
</evidence>
<feature type="transmembrane region" description="Helical" evidence="1">
    <location>
        <begin position="28"/>
        <end position="45"/>
    </location>
</feature>
<protein>
    <submittedName>
        <fullName evidence="2">Uncharacterized protein</fullName>
    </submittedName>
</protein>
<accession>A0A7S7FZN1</accession>
<proteinExistence type="predicted"/>
<keyword evidence="1" id="KW-0812">Transmembrane</keyword>
<organism evidence="2">
    <name type="scientific">Candidatus Phytoplasma australasiaticum subsp. australasiaticum</name>
    <dbReference type="NCBI Taxonomy" id="2832407"/>
    <lineage>
        <taxon>Bacteria</taxon>
        <taxon>Bacillati</taxon>
        <taxon>Mycoplasmatota</taxon>
        <taxon>Mollicutes</taxon>
        <taxon>Acholeplasmatales</taxon>
        <taxon>Acholeplasmataceae</taxon>
        <taxon>Candidatus Phytoplasma</taxon>
        <taxon>16SrII (Peanut WB group)</taxon>
        <taxon>Candidatus Phytoplasma australasiaticum</taxon>
    </lineage>
</organism>
<keyword evidence="1" id="KW-1133">Transmembrane helix</keyword>
<evidence type="ECO:0000313" key="2">
    <source>
        <dbReference type="EMBL" id="QOX89503.1"/>
    </source>
</evidence>
<keyword evidence="1" id="KW-0472">Membrane</keyword>